<evidence type="ECO:0000256" key="4">
    <source>
        <dbReference type="SAM" id="SignalP"/>
    </source>
</evidence>
<comment type="similarity">
    <text evidence="3">Belongs to the peptidase S1 family. CLIP subfamily.</text>
</comment>
<protein>
    <submittedName>
        <fullName evidence="7">CSON014444 protein</fullName>
    </submittedName>
</protein>
<evidence type="ECO:0000259" key="5">
    <source>
        <dbReference type="PROSITE" id="PS50240"/>
    </source>
</evidence>
<evidence type="ECO:0000256" key="1">
    <source>
        <dbReference type="ARBA" id="ARBA00023157"/>
    </source>
</evidence>
<name>A0A336LLJ9_CULSO</name>
<evidence type="ECO:0000313" key="6">
    <source>
        <dbReference type="EMBL" id="SSW97127.1"/>
    </source>
</evidence>
<proteinExistence type="inferred from homology"/>
<dbReference type="InterPro" id="IPR051487">
    <property type="entry name" value="Ser/Thr_Proteases_Immune/Dev"/>
</dbReference>
<dbReference type="GO" id="GO:0006508">
    <property type="term" value="P:proteolysis"/>
    <property type="evidence" value="ECO:0007669"/>
    <property type="project" value="InterPro"/>
</dbReference>
<sequence>MLKIIRPITFFKFILIVGAQELAVPPWENEFNGGGFATENPQFDSFSNPSVTFVANPTFTFEAVPEFSPISGAEPSLTRGAFDSNPVNTFESNPSFTFVEPDIAPDVGQSELSLTRTAFESSPSMVNLNPSNTFDSPDFPQFPDPEITRSADDNPAYSYDDEGPGLLRQSTSTATICFCVPIGTCTNGSVTLGYGTRDPRVVGISVNSAGTQRPVVTTTTPARVTSCPSSTLQLCCTPGPYQCGITWPAVRGSPTPASGQAAFGQYPWQVVILDRSDAYVGSGVLIDNFNVITAAHKVVNYTRTGGIKVRLGEWDSSGNREPIPAQEFSVTRIVIHPSFNPSNLRNSIAMLRLGTGVPLGLTPTINTICLPSVNFISGTCYVSGWVNMKKIIVPIIVLIGFYWIAAEDIGGINFPSPESDFPDYEGHEGDNPPYAYDDEGPGLLRQGTSTATICFCAPIGTCVNGTTNLGEGQLDPRVGGTTSNVVSTSQQRPIVTTTTAARVTSCPSATLQLCCSPGPYQCGITWPAVRGSPAPATGQATFGQYPWQVVILDRSDTYLGSGALIDNFNVVTAAHKVVNFTSTGGIKIRLGEWDSSANREPIPAQEFSVTRIVVHPQFNPINLRNSIAMLRLSTGVPLGLTPTINNICLPSSTFVSGTCYVSGWGKNDFKTGTYQG</sequence>
<feature type="domain" description="Peptidase S1" evidence="5">
    <location>
        <begin position="528"/>
        <end position="676"/>
    </location>
</feature>
<dbReference type="Pfam" id="PF00089">
    <property type="entry name" value="Trypsin"/>
    <property type="match status" value="2"/>
</dbReference>
<keyword evidence="1" id="KW-1015">Disulfide bond</keyword>
<organism evidence="7">
    <name type="scientific">Culicoides sonorensis</name>
    <name type="common">Biting midge</name>
    <dbReference type="NCBI Taxonomy" id="179676"/>
    <lineage>
        <taxon>Eukaryota</taxon>
        <taxon>Metazoa</taxon>
        <taxon>Ecdysozoa</taxon>
        <taxon>Arthropoda</taxon>
        <taxon>Hexapoda</taxon>
        <taxon>Insecta</taxon>
        <taxon>Pterygota</taxon>
        <taxon>Neoptera</taxon>
        <taxon>Endopterygota</taxon>
        <taxon>Diptera</taxon>
        <taxon>Nematocera</taxon>
        <taxon>Chironomoidea</taxon>
        <taxon>Ceratopogonidae</taxon>
        <taxon>Ceratopogoninae</taxon>
        <taxon>Culicoides</taxon>
        <taxon>Monoculicoides</taxon>
    </lineage>
</organism>
<reference evidence="6" key="1">
    <citation type="submission" date="2018-04" db="EMBL/GenBank/DDBJ databases">
        <authorList>
            <person name="Go L.Y."/>
            <person name="Mitchell J.A."/>
        </authorList>
    </citation>
    <scope>NUCLEOTIDE SEQUENCE</scope>
    <source>
        <tissue evidence="6">Whole organism</tissue>
    </source>
</reference>
<dbReference type="InterPro" id="IPR043504">
    <property type="entry name" value="Peptidase_S1_PA_chymotrypsin"/>
</dbReference>
<dbReference type="InterPro" id="IPR001254">
    <property type="entry name" value="Trypsin_dom"/>
</dbReference>
<evidence type="ECO:0000313" key="7">
    <source>
        <dbReference type="EMBL" id="SSX17513.1"/>
    </source>
</evidence>
<feature type="chain" id="PRO_5036328613" evidence="4">
    <location>
        <begin position="20"/>
        <end position="676"/>
    </location>
</feature>
<accession>A0A336LLJ9</accession>
<dbReference type="PANTHER" id="PTHR24256">
    <property type="entry name" value="TRYPTASE-RELATED"/>
    <property type="match status" value="1"/>
</dbReference>
<keyword evidence="2" id="KW-0325">Glycoprotein</keyword>
<keyword evidence="4" id="KW-0732">Signal</keyword>
<dbReference type="Gene3D" id="2.40.10.10">
    <property type="entry name" value="Trypsin-like serine proteases"/>
    <property type="match status" value="2"/>
</dbReference>
<gene>
    <name evidence="7" type="primary">CSON014444</name>
</gene>
<evidence type="ECO:0000256" key="2">
    <source>
        <dbReference type="ARBA" id="ARBA00023180"/>
    </source>
</evidence>
<dbReference type="SUPFAM" id="SSF50494">
    <property type="entry name" value="Trypsin-like serine proteases"/>
    <property type="match status" value="2"/>
</dbReference>
<dbReference type="InterPro" id="IPR009003">
    <property type="entry name" value="Peptidase_S1_PA"/>
</dbReference>
<dbReference type="AlphaFoldDB" id="A0A336LLJ9"/>
<dbReference type="PROSITE" id="PS50240">
    <property type="entry name" value="TRYPSIN_DOM"/>
    <property type="match status" value="2"/>
</dbReference>
<feature type="signal peptide" evidence="4">
    <location>
        <begin position="1"/>
        <end position="19"/>
    </location>
</feature>
<dbReference type="VEuPathDB" id="VectorBase:CSON014444"/>
<reference evidence="7" key="2">
    <citation type="submission" date="2018-07" db="EMBL/GenBank/DDBJ databases">
        <authorList>
            <person name="Quirk P.G."/>
            <person name="Krulwich T.A."/>
        </authorList>
    </citation>
    <scope>NUCLEOTIDE SEQUENCE</scope>
</reference>
<feature type="domain" description="Peptidase S1" evidence="5">
    <location>
        <begin position="249"/>
        <end position="526"/>
    </location>
</feature>
<evidence type="ECO:0000256" key="3">
    <source>
        <dbReference type="ARBA" id="ARBA00024195"/>
    </source>
</evidence>
<dbReference type="GO" id="GO:0004252">
    <property type="term" value="F:serine-type endopeptidase activity"/>
    <property type="evidence" value="ECO:0007669"/>
    <property type="project" value="InterPro"/>
</dbReference>
<dbReference type="EMBL" id="UFQS01000007">
    <property type="protein sequence ID" value="SSW97127.1"/>
    <property type="molecule type" value="Genomic_DNA"/>
</dbReference>
<dbReference type="SMART" id="SM00020">
    <property type="entry name" value="Tryp_SPc"/>
    <property type="match status" value="1"/>
</dbReference>
<dbReference type="EMBL" id="UFQT01000007">
    <property type="protein sequence ID" value="SSX17513.1"/>
    <property type="molecule type" value="Genomic_DNA"/>
</dbReference>